<evidence type="ECO:0000313" key="2">
    <source>
        <dbReference type="Proteomes" id="UP000782610"/>
    </source>
</evidence>
<dbReference type="AlphaFoldDB" id="A0A933L232"/>
<organism evidence="1 2">
    <name type="scientific">Devosia nanyangense</name>
    <dbReference type="NCBI Taxonomy" id="1228055"/>
    <lineage>
        <taxon>Bacteria</taxon>
        <taxon>Pseudomonadati</taxon>
        <taxon>Pseudomonadota</taxon>
        <taxon>Alphaproteobacteria</taxon>
        <taxon>Hyphomicrobiales</taxon>
        <taxon>Devosiaceae</taxon>
        <taxon>Devosia</taxon>
    </lineage>
</organism>
<proteinExistence type="predicted"/>
<protein>
    <submittedName>
        <fullName evidence="1">Uncharacterized protein</fullName>
    </submittedName>
</protein>
<evidence type="ECO:0000313" key="1">
    <source>
        <dbReference type="EMBL" id="MBI4922141.1"/>
    </source>
</evidence>
<name>A0A933L232_9HYPH</name>
<comment type="caution">
    <text evidence="1">The sequence shown here is derived from an EMBL/GenBank/DDBJ whole genome shotgun (WGS) entry which is preliminary data.</text>
</comment>
<reference evidence="1" key="1">
    <citation type="submission" date="2020-07" db="EMBL/GenBank/DDBJ databases">
        <title>Huge and variable diversity of episymbiotic CPR bacteria and DPANN archaea in groundwater ecosystems.</title>
        <authorList>
            <person name="He C.Y."/>
            <person name="Keren R."/>
            <person name="Whittaker M."/>
            <person name="Farag I.F."/>
            <person name="Doudna J."/>
            <person name="Cate J.H.D."/>
            <person name="Banfield J.F."/>
        </authorList>
    </citation>
    <scope>NUCLEOTIDE SEQUENCE</scope>
    <source>
        <strain evidence="1">NC_groundwater_1586_Pr3_B-0.1um_66_15</strain>
    </source>
</reference>
<gene>
    <name evidence="1" type="ORF">HY834_10350</name>
</gene>
<dbReference type="Proteomes" id="UP000782610">
    <property type="component" value="Unassembled WGS sequence"/>
</dbReference>
<sequence length="62" mass="7100">MALSDIQNEIVSLLQQMTNQPEDVHQLAEQIREKLSLLRAEGLPIPDDLLELEQRLEQDYGA</sequence>
<accession>A0A933L232</accession>
<dbReference type="EMBL" id="JACRAF010000028">
    <property type="protein sequence ID" value="MBI4922141.1"/>
    <property type="molecule type" value="Genomic_DNA"/>
</dbReference>